<comment type="function">
    <text evidence="5">ATP-dependent carboxylate-amine ligase which exhibits weak glutamate--cysteine ligase activity.</text>
</comment>
<dbReference type="Proteomes" id="UP000199341">
    <property type="component" value="Unassembled WGS sequence"/>
</dbReference>
<dbReference type="GO" id="GO:0004357">
    <property type="term" value="F:glutamate-cysteine ligase activity"/>
    <property type="evidence" value="ECO:0007669"/>
    <property type="project" value="UniProtKB-EC"/>
</dbReference>
<organism evidence="6 7">
    <name type="scientific">Actinacidiphila guanduensis</name>
    <dbReference type="NCBI Taxonomy" id="310781"/>
    <lineage>
        <taxon>Bacteria</taxon>
        <taxon>Bacillati</taxon>
        <taxon>Actinomycetota</taxon>
        <taxon>Actinomycetes</taxon>
        <taxon>Kitasatosporales</taxon>
        <taxon>Streptomycetaceae</taxon>
        <taxon>Actinacidiphila</taxon>
    </lineage>
</organism>
<dbReference type="GO" id="GO:0042398">
    <property type="term" value="P:modified amino acid biosynthetic process"/>
    <property type="evidence" value="ECO:0007669"/>
    <property type="project" value="InterPro"/>
</dbReference>
<evidence type="ECO:0000256" key="2">
    <source>
        <dbReference type="ARBA" id="ARBA00022741"/>
    </source>
</evidence>
<dbReference type="InterPro" id="IPR014746">
    <property type="entry name" value="Gln_synth/guanido_kin_cat_dom"/>
</dbReference>
<dbReference type="OrthoDB" id="9803842at2"/>
<dbReference type="Gene3D" id="3.30.590.20">
    <property type="match status" value="1"/>
</dbReference>
<keyword evidence="3 5" id="KW-0067">ATP-binding</keyword>
<gene>
    <name evidence="6" type="ORF">SAMN05216259_101425</name>
</gene>
<dbReference type="InterPro" id="IPR050141">
    <property type="entry name" value="GCL_type2/YbdK_subfam"/>
</dbReference>
<evidence type="ECO:0000256" key="4">
    <source>
        <dbReference type="ARBA" id="ARBA00048819"/>
    </source>
</evidence>
<dbReference type="GO" id="GO:0005524">
    <property type="term" value="F:ATP binding"/>
    <property type="evidence" value="ECO:0007669"/>
    <property type="project" value="UniProtKB-KW"/>
</dbReference>
<dbReference type="PANTHER" id="PTHR36510">
    <property type="entry name" value="GLUTAMATE--CYSTEINE LIGASE 2-RELATED"/>
    <property type="match status" value="1"/>
</dbReference>
<dbReference type="NCBIfam" id="NF010041">
    <property type="entry name" value="PRK13517.1-1"/>
    <property type="match status" value="1"/>
</dbReference>
<evidence type="ECO:0000313" key="6">
    <source>
        <dbReference type="EMBL" id="SDM76353.1"/>
    </source>
</evidence>
<dbReference type="Pfam" id="PF04107">
    <property type="entry name" value="GCS2"/>
    <property type="match status" value="1"/>
</dbReference>
<sequence>MRSPGPTFGVEEEYLLLDADTGLPAPRARAVQAAADPEPALGDELDTELLQAQVEVATPVCGRLDEAVAHLERLRGAVARAAARVGCRVAATGGAPLSTGLAMPVTPQPRYLEMRADAARLVDEQLINGMHVHIAVPDRDAGAAALAAIRPWLPVVVALGGNSPFWDGRDTGFASWRTVVFGRWPVSGSPPYTPDADSYEQRADAVLATGVIPDRHQLYWHARLSESYPTLEVRAPDVQLDAESAVTLAGLCRALVATALADGDRRPPNPPADVMQAASWHAARHGVAGDLVDPRTGKPAKAAEVAEALLEHVAPALAETGDTERVTGGVDRMLHGGTGAERQRQAAGEGGVSGLVDLISFGGPSRLGGGENDEVQR</sequence>
<evidence type="ECO:0000256" key="1">
    <source>
        <dbReference type="ARBA" id="ARBA00022598"/>
    </source>
</evidence>
<dbReference type="HAMAP" id="MF_01609">
    <property type="entry name" value="Glu_cys_ligase_2"/>
    <property type="match status" value="1"/>
</dbReference>
<evidence type="ECO:0000313" key="7">
    <source>
        <dbReference type="Proteomes" id="UP000199341"/>
    </source>
</evidence>
<reference evidence="6 7" key="1">
    <citation type="submission" date="2016-10" db="EMBL/GenBank/DDBJ databases">
        <authorList>
            <person name="de Groot N.N."/>
        </authorList>
    </citation>
    <scope>NUCLEOTIDE SEQUENCE [LARGE SCALE GENOMIC DNA]</scope>
    <source>
        <strain evidence="6 7">CGMCC 4.2022</strain>
    </source>
</reference>
<comment type="similarity">
    <text evidence="5">Belongs to the glutamate--cysteine ligase type 2 family. YbdK subfamily.</text>
</comment>
<keyword evidence="1 5" id="KW-0436">Ligase</keyword>
<dbReference type="AlphaFoldDB" id="A0A1G9VW51"/>
<protein>
    <recommendedName>
        <fullName evidence="5">Putative glutamate--cysteine ligase 2</fullName>
        <ecNumber evidence="5">6.3.2.2</ecNumber>
    </recommendedName>
    <alternativeName>
        <fullName evidence="5">Gamma-glutamylcysteine synthetase 2</fullName>
        <shortName evidence="5">GCS 2</shortName>
        <shortName evidence="5">Gamma-GCS 2</shortName>
    </alternativeName>
</protein>
<proteinExistence type="inferred from homology"/>
<keyword evidence="2 5" id="KW-0547">Nucleotide-binding</keyword>
<evidence type="ECO:0000256" key="3">
    <source>
        <dbReference type="ARBA" id="ARBA00022840"/>
    </source>
</evidence>
<dbReference type="STRING" id="310781.SAMN05216259_101425"/>
<dbReference type="NCBIfam" id="TIGR02050">
    <property type="entry name" value="gshA_cyan_rel"/>
    <property type="match status" value="1"/>
</dbReference>
<dbReference type="SUPFAM" id="SSF55931">
    <property type="entry name" value="Glutamine synthetase/guanido kinase"/>
    <property type="match status" value="1"/>
</dbReference>
<name>A0A1G9VW51_9ACTN</name>
<dbReference type="PANTHER" id="PTHR36510:SF1">
    <property type="entry name" value="GLUTAMATE--CYSTEINE LIGASE 2-RELATED"/>
    <property type="match status" value="1"/>
</dbReference>
<dbReference type="InterPro" id="IPR006336">
    <property type="entry name" value="GCS2"/>
</dbReference>
<dbReference type="InterPro" id="IPR011793">
    <property type="entry name" value="YbdK"/>
</dbReference>
<dbReference type="EC" id="6.3.2.2" evidence="5"/>
<comment type="catalytic activity">
    <reaction evidence="4 5">
        <text>L-cysteine + L-glutamate + ATP = gamma-L-glutamyl-L-cysteine + ADP + phosphate + H(+)</text>
        <dbReference type="Rhea" id="RHEA:13285"/>
        <dbReference type="ChEBI" id="CHEBI:15378"/>
        <dbReference type="ChEBI" id="CHEBI:29985"/>
        <dbReference type="ChEBI" id="CHEBI:30616"/>
        <dbReference type="ChEBI" id="CHEBI:35235"/>
        <dbReference type="ChEBI" id="CHEBI:43474"/>
        <dbReference type="ChEBI" id="CHEBI:58173"/>
        <dbReference type="ChEBI" id="CHEBI:456216"/>
        <dbReference type="EC" id="6.3.2.2"/>
    </reaction>
</comment>
<evidence type="ECO:0000256" key="5">
    <source>
        <dbReference type="HAMAP-Rule" id="MF_01609"/>
    </source>
</evidence>
<dbReference type="EMBL" id="FNIE01000001">
    <property type="protein sequence ID" value="SDM76353.1"/>
    <property type="molecule type" value="Genomic_DNA"/>
</dbReference>
<dbReference type="RefSeq" id="WP_093782481.1">
    <property type="nucleotide sequence ID" value="NZ_FNIE01000001.1"/>
</dbReference>
<accession>A0A1G9VW51</accession>
<keyword evidence="7" id="KW-1185">Reference proteome</keyword>